<sequence>MTITPDSTPPPGQDADSTNADRTGVVSAAPTADEFAERFLTSTLATAETMSVYLGERLGWYRSLADHGPLTADDLAARTATDARYAREWLEMQAAYGILEADMSGTTTTFDISPGVAEVLTDTASLNYLGALPRMFAASFGRLPELLDAYRTGGGVSWEQFGTDARESQAALNRPWFESRLAPALAGVPHLHELLSRPGAQVLDIGFGAGYSTIALARAYPDARLIGLDIDADSVQMARRNAEAAGHGDRVHFEIAGGEEAARRGPFDAAFAFECLHDMPRPVEVLTAARHALAPGAPMIVMDEAVSDEFSGPADELDKLMYGFSLFVCLPDSMSSPPSAATGTVMRPSTLRSYAEQAGFQSVEVLPIEDFAFFRVYELRTG</sequence>
<accession>K6WQ40</accession>
<dbReference type="Gene3D" id="3.40.50.150">
    <property type="entry name" value="Vaccinia Virus protein VP39"/>
    <property type="match status" value="1"/>
</dbReference>
<evidence type="ECO:0000259" key="2">
    <source>
        <dbReference type="Pfam" id="PF13847"/>
    </source>
</evidence>
<dbReference type="SUPFAM" id="SSF53335">
    <property type="entry name" value="S-adenosyl-L-methionine-dependent methyltransferases"/>
    <property type="match status" value="1"/>
</dbReference>
<organism evidence="4 5">
    <name type="scientific">Gordonia namibiensis NBRC 108229</name>
    <dbReference type="NCBI Taxonomy" id="1208314"/>
    <lineage>
        <taxon>Bacteria</taxon>
        <taxon>Bacillati</taxon>
        <taxon>Actinomycetota</taxon>
        <taxon>Actinomycetes</taxon>
        <taxon>Mycobacteriales</taxon>
        <taxon>Gordoniaceae</taxon>
        <taxon>Gordonia</taxon>
    </lineage>
</organism>
<dbReference type="Pfam" id="PF21320">
    <property type="entry name" value="WHD_Rv2258c"/>
    <property type="match status" value="1"/>
</dbReference>
<keyword evidence="5" id="KW-1185">Reference proteome</keyword>
<feature type="domain" description="S-adenosylmethionine-dependent methyltransferase Rv2258c-like winged HTH" evidence="3">
    <location>
        <begin position="49"/>
        <end position="121"/>
    </location>
</feature>
<proteinExistence type="predicted"/>
<dbReference type="Proteomes" id="UP000035058">
    <property type="component" value="Unassembled WGS sequence"/>
</dbReference>
<dbReference type="RefSeq" id="WP_006867708.1">
    <property type="nucleotide sequence ID" value="NZ_BAHE01000028.1"/>
</dbReference>
<evidence type="ECO:0000256" key="1">
    <source>
        <dbReference type="SAM" id="MobiDB-lite"/>
    </source>
</evidence>
<evidence type="ECO:0000313" key="4">
    <source>
        <dbReference type="EMBL" id="GAC01541.1"/>
    </source>
</evidence>
<dbReference type="InterPro" id="IPR025714">
    <property type="entry name" value="Methyltranfer_dom"/>
</dbReference>
<dbReference type="Gene3D" id="1.10.10.10">
    <property type="entry name" value="Winged helix-like DNA-binding domain superfamily/Winged helix DNA-binding domain"/>
    <property type="match status" value="1"/>
</dbReference>
<dbReference type="InterPro" id="IPR036390">
    <property type="entry name" value="WH_DNA-bd_sf"/>
</dbReference>
<dbReference type="InterPro" id="IPR053173">
    <property type="entry name" value="SAM-binding_MTase"/>
</dbReference>
<feature type="region of interest" description="Disordered" evidence="1">
    <location>
        <begin position="1"/>
        <end position="22"/>
    </location>
</feature>
<evidence type="ECO:0000259" key="3">
    <source>
        <dbReference type="Pfam" id="PF21320"/>
    </source>
</evidence>
<comment type="caution">
    <text evidence="4">The sequence shown here is derived from an EMBL/GenBank/DDBJ whole genome shotgun (WGS) entry which is preliminary data.</text>
</comment>
<dbReference type="SUPFAM" id="SSF46785">
    <property type="entry name" value="Winged helix' DNA-binding domain"/>
    <property type="match status" value="1"/>
</dbReference>
<dbReference type="GO" id="GO:0008168">
    <property type="term" value="F:methyltransferase activity"/>
    <property type="evidence" value="ECO:0007669"/>
    <property type="project" value="UniProtKB-KW"/>
</dbReference>
<dbReference type="PANTHER" id="PTHR45128">
    <property type="entry name" value="METHYLTRANSFERASE TYPE 11"/>
    <property type="match status" value="1"/>
</dbReference>
<evidence type="ECO:0000313" key="5">
    <source>
        <dbReference type="Proteomes" id="UP000035058"/>
    </source>
</evidence>
<name>K6WQ40_9ACTN</name>
<dbReference type="AlphaFoldDB" id="K6WQ40"/>
<feature type="domain" description="Methyltransferase" evidence="2">
    <location>
        <begin position="198"/>
        <end position="310"/>
    </location>
</feature>
<dbReference type="EMBL" id="BAHE01000028">
    <property type="protein sequence ID" value="GAC01541.1"/>
    <property type="molecule type" value="Genomic_DNA"/>
</dbReference>
<reference evidence="4 5" key="1">
    <citation type="submission" date="2012-08" db="EMBL/GenBank/DDBJ databases">
        <title>Whole genome shotgun sequence of Gordonia namibiensis NBRC 108229.</title>
        <authorList>
            <person name="Isaki-Nakamura S."/>
            <person name="Hosoyama A."/>
            <person name="Tsuchikane K."/>
            <person name="Katsumata H."/>
            <person name="Baba S."/>
            <person name="Yamazaki S."/>
            <person name="Fujita N."/>
        </authorList>
    </citation>
    <scope>NUCLEOTIDE SEQUENCE [LARGE SCALE GENOMIC DNA]</scope>
    <source>
        <strain evidence="4 5">NBRC 108229</strain>
    </source>
</reference>
<keyword evidence="4" id="KW-0489">Methyltransferase</keyword>
<dbReference type="InterPro" id="IPR036388">
    <property type="entry name" value="WH-like_DNA-bd_sf"/>
</dbReference>
<dbReference type="InterPro" id="IPR048711">
    <property type="entry name" value="WHD_Rv2258c"/>
</dbReference>
<dbReference type="PANTHER" id="PTHR45128:SF2">
    <property type="entry name" value="METHYLTRANSFERASE DOMAIN-CONTAINING PROTEIN"/>
    <property type="match status" value="1"/>
</dbReference>
<dbReference type="CDD" id="cd02440">
    <property type="entry name" value="AdoMet_MTases"/>
    <property type="match status" value="1"/>
</dbReference>
<keyword evidence="4" id="KW-0808">Transferase</keyword>
<gene>
    <name evidence="4" type="ORF">GONAM_28_00430</name>
</gene>
<dbReference type="GO" id="GO:0032259">
    <property type="term" value="P:methylation"/>
    <property type="evidence" value="ECO:0007669"/>
    <property type="project" value="UniProtKB-KW"/>
</dbReference>
<dbReference type="Pfam" id="PF13847">
    <property type="entry name" value="Methyltransf_31"/>
    <property type="match status" value="1"/>
</dbReference>
<dbReference type="InterPro" id="IPR029063">
    <property type="entry name" value="SAM-dependent_MTases_sf"/>
</dbReference>
<protein>
    <submittedName>
        <fullName evidence="4">Putative methyltransferase</fullName>
    </submittedName>
</protein>